<dbReference type="PROSITE" id="PS51387">
    <property type="entry name" value="FAD_PCMH"/>
    <property type="match status" value="1"/>
</dbReference>
<dbReference type="Gene3D" id="3.30.465.10">
    <property type="match status" value="1"/>
</dbReference>
<dbReference type="InterPro" id="IPR002346">
    <property type="entry name" value="Mopterin_DH_FAD-bd"/>
</dbReference>
<evidence type="ECO:0000259" key="4">
    <source>
        <dbReference type="PROSITE" id="PS51387"/>
    </source>
</evidence>
<keyword evidence="3" id="KW-0560">Oxidoreductase</keyword>
<evidence type="ECO:0000256" key="1">
    <source>
        <dbReference type="ARBA" id="ARBA00022630"/>
    </source>
</evidence>
<gene>
    <name evidence="5" type="ORF">ACFSVM_12980</name>
</gene>
<keyword evidence="6" id="KW-1185">Reference proteome</keyword>
<keyword evidence="1" id="KW-0285">Flavoprotein</keyword>
<name>A0ABW5SPQ7_9BACL</name>
<dbReference type="PANTHER" id="PTHR42659:SF2">
    <property type="entry name" value="XANTHINE DEHYDROGENASE SUBUNIT C-RELATED"/>
    <property type="match status" value="1"/>
</dbReference>
<comment type="caution">
    <text evidence="5">The sequence shown here is derived from an EMBL/GenBank/DDBJ whole genome shotgun (WGS) entry which is preliminary data.</text>
</comment>
<evidence type="ECO:0000256" key="3">
    <source>
        <dbReference type="ARBA" id="ARBA00023002"/>
    </source>
</evidence>
<dbReference type="Gene3D" id="3.30.390.50">
    <property type="entry name" value="CO dehydrogenase flavoprotein, C-terminal domain"/>
    <property type="match status" value="1"/>
</dbReference>
<dbReference type="InterPro" id="IPR016166">
    <property type="entry name" value="FAD-bd_PCMH"/>
</dbReference>
<dbReference type="EMBL" id="JBHUMJ010000002">
    <property type="protein sequence ID" value="MFD2701385.1"/>
    <property type="molecule type" value="Genomic_DNA"/>
</dbReference>
<feature type="domain" description="FAD-binding PCMH-type" evidence="4">
    <location>
        <begin position="4"/>
        <end position="182"/>
    </location>
</feature>
<dbReference type="InterPro" id="IPR051312">
    <property type="entry name" value="Diverse_Substr_Oxidored"/>
</dbReference>
<evidence type="ECO:0000313" key="5">
    <source>
        <dbReference type="EMBL" id="MFD2701385.1"/>
    </source>
</evidence>
<accession>A0ABW5SPQ7</accession>
<dbReference type="PANTHER" id="PTHR42659">
    <property type="entry name" value="XANTHINE DEHYDROGENASE SUBUNIT C-RELATED"/>
    <property type="match status" value="1"/>
</dbReference>
<dbReference type="SUPFAM" id="SSF56176">
    <property type="entry name" value="FAD-binding/transporter-associated domain-like"/>
    <property type="match status" value="1"/>
</dbReference>
<dbReference type="SMART" id="SM01092">
    <property type="entry name" value="CO_deh_flav_C"/>
    <property type="match status" value="1"/>
</dbReference>
<dbReference type="InterPro" id="IPR005107">
    <property type="entry name" value="CO_DH_flav_C"/>
</dbReference>
<sequence length="307" mass="34112">MSLNEHNPITYPTVWRPGDLYEARNVSEKLNAGYVWASGTTLLRTQWEMGTALMPGHLISLDRIQEIRNISEDPEKLNIGAMCRLRTCTEDIRIRDSFRLIHDAAEVIAAPSIRNLATIGGNVASGVGDIIPALLVYDASLLWLAEKGLEEKSLLSWLEEWRTGQRNASDLLLNIYIPLEMRIHTHGQKYRPVSFFHKIGRREAFTPSLVTVAVHGFINEAGTWDSIAIAAGGGSGQAMRLRESEALLSGHKLEESSLTKLAETIEAEFVTYSDLYASEAYRKQLASNLIVSGLWKSMKQVSMGEGV</sequence>
<evidence type="ECO:0000256" key="2">
    <source>
        <dbReference type="ARBA" id="ARBA00022827"/>
    </source>
</evidence>
<dbReference type="Pfam" id="PF03450">
    <property type="entry name" value="CO_deh_flav_C"/>
    <property type="match status" value="1"/>
</dbReference>
<protein>
    <submittedName>
        <fullName evidence="5">FAD binding domain-containing protein</fullName>
    </submittedName>
</protein>
<dbReference type="Pfam" id="PF00941">
    <property type="entry name" value="FAD_binding_5"/>
    <property type="match status" value="1"/>
</dbReference>
<dbReference type="InterPro" id="IPR036683">
    <property type="entry name" value="CO_DH_flav_C_dom_sf"/>
</dbReference>
<dbReference type="InterPro" id="IPR036318">
    <property type="entry name" value="FAD-bd_PCMH-like_sf"/>
</dbReference>
<proteinExistence type="predicted"/>
<dbReference type="RefSeq" id="WP_379262573.1">
    <property type="nucleotide sequence ID" value="NZ_JBHUMJ010000002.1"/>
</dbReference>
<keyword evidence="2" id="KW-0274">FAD</keyword>
<dbReference type="Proteomes" id="UP001597540">
    <property type="component" value="Unassembled WGS sequence"/>
</dbReference>
<organism evidence="5 6">
    <name type="scientific">Paenibacillus shunpengii</name>
    <dbReference type="NCBI Taxonomy" id="2054424"/>
    <lineage>
        <taxon>Bacteria</taxon>
        <taxon>Bacillati</taxon>
        <taxon>Bacillota</taxon>
        <taxon>Bacilli</taxon>
        <taxon>Bacillales</taxon>
        <taxon>Paenibacillaceae</taxon>
        <taxon>Paenibacillus</taxon>
    </lineage>
</organism>
<dbReference type="SUPFAM" id="SSF55447">
    <property type="entry name" value="CO dehydrogenase flavoprotein C-terminal domain-like"/>
    <property type="match status" value="1"/>
</dbReference>
<evidence type="ECO:0000313" key="6">
    <source>
        <dbReference type="Proteomes" id="UP001597540"/>
    </source>
</evidence>
<reference evidence="6" key="1">
    <citation type="journal article" date="2019" name="Int. J. Syst. Evol. Microbiol.">
        <title>The Global Catalogue of Microorganisms (GCM) 10K type strain sequencing project: providing services to taxonomists for standard genome sequencing and annotation.</title>
        <authorList>
            <consortium name="The Broad Institute Genomics Platform"/>
            <consortium name="The Broad Institute Genome Sequencing Center for Infectious Disease"/>
            <person name="Wu L."/>
            <person name="Ma J."/>
        </authorList>
    </citation>
    <scope>NUCLEOTIDE SEQUENCE [LARGE SCALE GENOMIC DNA]</scope>
    <source>
        <strain evidence="6">KCTC 33849</strain>
    </source>
</reference>
<dbReference type="InterPro" id="IPR016169">
    <property type="entry name" value="FAD-bd_PCMH_sub2"/>
</dbReference>